<keyword evidence="5" id="KW-0472">Membrane</keyword>
<organism evidence="6 7">
    <name type="scientific">Lithospermum erythrorhizon</name>
    <name type="common">Purple gromwell</name>
    <name type="synonym">Lithospermum officinale var. erythrorhizon</name>
    <dbReference type="NCBI Taxonomy" id="34254"/>
    <lineage>
        <taxon>Eukaryota</taxon>
        <taxon>Viridiplantae</taxon>
        <taxon>Streptophyta</taxon>
        <taxon>Embryophyta</taxon>
        <taxon>Tracheophyta</taxon>
        <taxon>Spermatophyta</taxon>
        <taxon>Magnoliopsida</taxon>
        <taxon>eudicotyledons</taxon>
        <taxon>Gunneridae</taxon>
        <taxon>Pentapetalae</taxon>
        <taxon>asterids</taxon>
        <taxon>lamiids</taxon>
        <taxon>Boraginales</taxon>
        <taxon>Boraginaceae</taxon>
        <taxon>Boraginoideae</taxon>
        <taxon>Lithospermeae</taxon>
        <taxon>Lithospermum</taxon>
    </lineage>
</organism>
<accession>A0AAV3NZ10</accession>
<evidence type="ECO:0000256" key="2">
    <source>
        <dbReference type="ARBA" id="ARBA00005852"/>
    </source>
</evidence>
<dbReference type="Proteomes" id="UP001454036">
    <property type="component" value="Unassembled WGS sequence"/>
</dbReference>
<protein>
    <submittedName>
        <fullName evidence="6">Uncharacterized protein</fullName>
    </submittedName>
</protein>
<keyword evidence="7" id="KW-1185">Reference proteome</keyword>
<evidence type="ECO:0000256" key="5">
    <source>
        <dbReference type="ARBA" id="ARBA00023136"/>
    </source>
</evidence>
<dbReference type="InterPro" id="IPR008892">
    <property type="entry name" value="COR413"/>
</dbReference>
<gene>
    <name evidence="6" type="ORF">LIER_04705</name>
</gene>
<reference evidence="6 7" key="1">
    <citation type="submission" date="2024-01" db="EMBL/GenBank/DDBJ databases">
        <title>The complete chloroplast genome sequence of Lithospermum erythrorhizon: insights into the phylogenetic relationship among Boraginaceae species and the maternal lineages of purple gromwells.</title>
        <authorList>
            <person name="Okada T."/>
            <person name="Watanabe K."/>
        </authorList>
    </citation>
    <scope>NUCLEOTIDE SEQUENCE [LARGE SCALE GENOMIC DNA]</scope>
</reference>
<name>A0AAV3NZ10_LITER</name>
<evidence type="ECO:0000256" key="4">
    <source>
        <dbReference type="ARBA" id="ARBA00022989"/>
    </source>
</evidence>
<evidence type="ECO:0000256" key="1">
    <source>
        <dbReference type="ARBA" id="ARBA00004141"/>
    </source>
</evidence>
<dbReference type="AlphaFoldDB" id="A0AAV3NZ10"/>
<comment type="caution">
    <text evidence="6">The sequence shown here is derived from an EMBL/GenBank/DDBJ whole genome shotgun (WGS) entry which is preliminary data.</text>
</comment>
<evidence type="ECO:0000256" key="3">
    <source>
        <dbReference type="ARBA" id="ARBA00022692"/>
    </source>
</evidence>
<evidence type="ECO:0000313" key="6">
    <source>
        <dbReference type="EMBL" id="GAA0144193.1"/>
    </source>
</evidence>
<keyword evidence="4" id="KW-1133">Transmembrane helix</keyword>
<proteinExistence type="inferred from homology"/>
<dbReference type="EMBL" id="BAABME010000615">
    <property type="protein sequence ID" value="GAA0144193.1"/>
    <property type="molecule type" value="Genomic_DNA"/>
</dbReference>
<comment type="similarity">
    <text evidence="2">Belongs to the Cold-regulated 413 protein family.</text>
</comment>
<sequence>MKGRNSFLVMKADNSAANVMITSDFQELGSATKELADHAMMLGAFGLGSSFFNLPSSIFQLFRGDIGKCGGHTTPLLPKTFSRLARIACSFDTTHCASGGFRNCFTKTNGISNTVGIILITQFL</sequence>
<comment type="subcellular location">
    <subcellularLocation>
        <location evidence="1">Membrane</location>
        <topology evidence="1">Multi-pass membrane protein</topology>
    </subcellularLocation>
</comment>
<evidence type="ECO:0000313" key="7">
    <source>
        <dbReference type="Proteomes" id="UP001454036"/>
    </source>
</evidence>
<keyword evidence="3" id="KW-0812">Transmembrane</keyword>
<dbReference type="Pfam" id="PF05562">
    <property type="entry name" value="WCOR413"/>
    <property type="match status" value="1"/>
</dbReference>
<dbReference type="GO" id="GO:0016020">
    <property type="term" value="C:membrane"/>
    <property type="evidence" value="ECO:0007669"/>
    <property type="project" value="UniProtKB-SubCell"/>
</dbReference>